<comment type="similarity">
    <text evidence="2 6 7">Belongs to the cullin family.</text>
</comment>
<keyword evidence="3" id="KW-1017">Isopeptide bond</keyword>
<feature type="region of interest" description="Disordered" evidence="8">
    <location>
        <begin position="125"/>
        <end position="144"/>
    </location>
</feature>
<feature type="domain" description="Cullin family profile" evidence="9">
    <location>
        <begin position="535"/>
        <end position="756"/>
    </location>
</feature>
<evidence type="ECO:0000256" key="4">
    <source>
        <dbReference type="ARBA" id="ARBA00022786"/>
    </source>
</evidence>
<dbReference type="SUPFAM" id="SSF74788">
    <property type="entry name" value="Cullin repeat-like"/>
    <property type="match status" value="1"/>
</dbReference>
<evidence type="ECO:0000256" key="2">
    <source>
        <dbReference type="ARBA" id="ARBA00006019"/>
    </source>
</evidence>
<evidence type="ECO:0000256" key="1">
    <source>
        <dbReference type="ARBA" id="ARBA00004906"/>
    </source>
</evidence>
<dbReference type="Gene3D" id="1.20.1310.10">
    <property type="entry name" value="Cullin Repeats"/>
    <property type="match status" value="4"/>
</dbReference>
<dbReference type="FunFam" id="1.20.1310.10:FF:000059">
    <property type="entry name" value="Cullin-4B"/>
    <property type="match status" value="1"/>
</dbReference>
<keyword evidence="4" id="KW-0833">Ubl conjugation pathway</keyword>
<dbReference type="GO" id="GO:0031461">
    <property type="term" value="C:cullin-RING ubiquitin ligase complex"/>
    <property type="evidence" value="ECO:0007669"/>
    <property type="project" value="InterPro"/>
</dbReference>
<dbReference type="Proteomes" id="UP000694422">
    <property type="component" value="Unplaced"/>
</dbReference>
<feature type="compositionally biased region" description="Low complexity" evidence="8">
    <location>
        <begin position="47"/>
        <end position="58"/>
    </location>
</feature>
<feature type="region of interest" description="Disordered" evidence="8">
    <location>
        <begin position="1"/>
        <end position="88"/>
    </location>
</feature>
<dbReference type="InterPro" id="IPR016158">
    <property type="entry name" value="Cullin_homology"/>
</dbReference>
<keyword evidence="5" id="KW-0832">Ubl conjugation</keyword>
<evidence type="ECO:0000313" key="11">
    <source>
        <dbReference type="Proteomes" id="UP000694422"/>
    </source>
</evidence>
<evidence type="ECO:0000259" key="9">
    <source>
        <dbReference type="PROSITE" id="PS50069"/>
    </source>
</evidence>
<dbReference type="FunFam" id="3.30.230.130:FF:000001">
    <property type="entry name" value="Cullin 4A"/>
    <property type="match status" value="1"/>
</dbReference>
<evidence type="ECO:0000256" key="6">
    <source>
        <dbReference type="PROSITE-ProRule" id="PRU00330"/>
    </source>
</evidence>
<comment type="pathway">
    <text evidence="1">Protein modification; protein ubiquitination.</text>
</comment>
<dbReference type="PROSITE" id="PS50069">
    <property type="entry name" value="CULLIN_2"/>
    <property type="match status" value="1"/>
</dbReference>
<dbReference type="PROSITE" id="PS01256">
    <property type="entry name" value="CULLIN_1"/>
    <property type="match status" value="1"/>
</dbReference>
<sequence length="881" mass="100836">MKSVCPVTSGFSSPNPSAAAAAQEVRSATDGNTSTTPPTSAKKRKLNSSSSSSSSNSSNEREDFDSTSSSSSTPPLQPRDSASPSTSSYCLGVSVAASSHVPIQKKLRFEDTLEFVGFDAKMAEESSSSSSSSPTAATSQQQQQLKNKSILISSVASVHHANGLAKSSTTVSSFANSKPGSAKKLVIKNFKDKPKLPENYTDETWQKLKEAVEAIQNSTSIKYNLEELYQAVENLCSYKISANLYKQLRQICEDHIKAQIHHVLFLKKIDRCWQNHCRQMIMIRSIFLFLDRTYVLQNSMLPSIWDMGLELFRAHIISDQKVQNKTIDGILLLIERERNGEAIDRSLLRSLLSMLSDLQIYQDSFEQRFLEETNRLYAAEGQKLMQEREVPEYLHHVNKRLEEEADRLITYLDQTTQKSLIATVEKQLLGEHLTAILQKGLNNLLDENRIQDLSLLYQLFSRVRGGVQVLLQQWIEYIKAFGSTIVINPEKDKTMVQELLDFKDKVDHIIDICFLKNEKFINAMKEAFETFINKRPNKPVAKYVDSKLRAGNKEATDEELEKMLDKIMIIFRFIYGKDVFEAFYKKDLAKRLRQEDPKFKSSLSNKCGAAFTSKLEGMFKDMELSKDIMIQFKQYMQNQNVPGNIELTVNILTMGYWPTYVPMEVHLPPEMVKLQEIFKTFYLGKHSGRKLQWQSTLGHCVLKAEFKEGKKELQVSLFQTLVLLMFNEGEEFSLEEIKQATGIEDGELRRTLQSLACGKARVLAKNPKGKDIEDGDKFICNDDFKHKLFRIKINQIQMKETEQASTTERVFQDRQYQIDAAIVRIMKMRKTLSHNLLVSEVYNQLKFPVKPADLKKRIESLIDRDYMERDKENPNQYNYIA</sequence>
<dbReference type="Pfam" id="PF10557">
    <property type="entry name" value="Cullin_Nedd8"/>
    <property type="match status" value="1"/>
</dbReference>
<dbReference type="GO" id="GO:0006511">
    <property type="term" value="P:ubiquitin-dependent protein catabolic process"/>
    <property type="evidence" value="ECO:0007669"/>
    <property type="project" value="InterPro"/>
</dbReference>
<dbReference type="SMART" id="SM00182">
    <property type="entry name" value="CULLIN"/>
    <property type="match status" value="1"/>
</dbReference>
<dbReference type="PANTHER" id="PTHR11932">
    <property type="entry name" value="CULLIN"/>
    <property type="match status" value="1"/>
</dbReference>
<dbReference type="InterPro" id="IPR019559">
    <property type="entry name" value="Cullin_neddylation_domain"/>
</dbReference>
<dbReference type="Pfam" id="PF26557">
    <property type="entry name" value="Cullin_AB"/>
    <property type="match status" value="1"/>
</dbReference>
<organism evidence="10 11">
    <name type="scientific">Spermophilus dauricus</name>
    <name type="common">Daurian ground squirrel</name>
    <dbReference type="NCBI Taxonomy" id="99837"/>
    <lineage>
        <taxon>Eukaryota</taxon>
        <taxon>Metazoa</taxon>
        <taxon>Chordata</taxon>
        <taxon>Craniata</taxon>
        <taxon>Vertebrata</taxon>
        <taxon>Euteleostomi</taxon>
        <taxon>Mammalia</taxon>
        <taxon>Eutheria</taxon>
        <taxon>Euarchontoglires</taxon>
        <taxon>Glires</taxon>
        <taxon>Rodentia</taxon>
        <taxon>Sciuromorpha</taxon>
        <taxon>Sciuridae</taxon>
        <taxon>Xerinae</taxon>
        <taxon>Marmotini</taxon>
        <taxon>Spermophilus</taxon>
    </lineage>
</organism>
<evidence type="ECO:0000256" key="7">
    <source>
        <dbReference type="RuleBase" id="RU003829"/>
    </source>
</evidence>
<dbReference type="SUPFAM" id="SSF46785">
    <property type="entry name" value="Winged helix' DNA-binding domain"/>
    <property type="match status" value="1"/>
</dbReference>
<dbReference type="AlphaFoldDB" id="A0A8C9P7V9"/>
<name>A0A8C9P7V9_SPEDA</name>
<dbReference type="Pfam" id="PF00888">
    <property type="entry name" value="Cullin"/>
    <property type="match status" value="1"/>
</dbReference>
<dbReference type="FunFam" id="1.10.10.10:FF:000050">
    <property type="entry name" value="Cullin 4B"/>
    <property type="match status" value="1"/>
</dbReference>
<dbReference type="InterPro" id="IPR001373">
    <property type="entry name" value="Cullin_N"/>
</dbReference>
<dbReference type="Ensembl" id="ENSSDAT00000007727.1">
    <property type="protein sequence ID" value="ENSSDAP00000006771.1"/>
    <property type="gene ID" value="ENSSDAG00000006110.1"/>
</dbReference>
<dbReference type="FunFam" id="1.20.1310.10:FF:000002">
    <property type="entry name" value="cullin-3 isoform X1"/>
    <property type="match status" value="1"/>
</dbReference>
<evidence type="ECO:0000256" key="8">
    <source>
        <dbReference type="SAM" id="MobiDB-lite"/>
    </source>
</evidence>
<feature type="compositionally biased region" description="Polar residues" evidence="8">
    <location>
        <begin position="29"/>
        <end position="39"/>
    </location>
</feature>
<reference evidence="10" key="1">
    <citation type="submission" date="2025-08" db="UniProtKB">
        <authorList>
            <consortium name="Ensembl"/>
        </authorList>
    </citation>
    <scope>IDENTIFICATION</scope>
</reference>
<dbReference type="FunFam" id="1.20.1310.10:FF:000008">
    <property type="entry name" value="Cullin 4B"/>
    <property type="match status" value="1"/>
</dbReference>
<protein>
    <recommendedName>
        <fullName evidence="9">Cullin family profile domain-containing protein</fullName>
    </recommendedName>
</protein>
<proteinExistence type="inferred from homology"/>
<dbReference type="InterPro" id="IPR016159">
    <property type="entry name" value="Cullin_repeat-like_dom_sf"/>
</dbReference>
<dbReference type="InterPro" id="IPR036388">
    <property type="entry name" value="WH-like_DNA-bd_sf"/>
</dbReference>
<keyword evidence="11" id="KW-1185">Reference proteome</keyword>
<dbReference type="SMART" id="SM00884">
    <property type="entry name" value="Cullin_Nedd8"/>
    <property type="match status" value="1"/>
</dbReference>
<evidence type="ECO:0000313" key="10">
    <source>
        <dbReference type="Ensembl" id="ENSSDAP00000006771.1"/>
    </source>
</evidence>
<evidence type="ECO:0000256" key="3">
    <source>
        <dbReference type="ARBA" id="ARBA00022499"/>
    </source>
</evidence>
<accession>A0A8C9P7V9</accession>
<dbReference type="InterPro" id="IPR036317">
    <property type="entry name" value="Cullin_homology_sf"/>
</dbReference>
<evidence type="ECO:0000256" key="5">
    <source>
        <dbReference type="ARBA" id="ARBA00022843"/>
    </source>
</evidence>
<dbReference type="GO" id="GO:0031625">
    <property type="term" value="F:ubiquitin protein ligase binding"/>
    <property type="evidence" value="ECO:0007669"/>
    <property type="project" value="InterPro"/>
</dbReference>
<dbReference type="InterPro" id="IPR059120">
    <property type="entry name" value="Cullin-like_AB"/>
</dbReference>
<dbReference type="UniPathway" id="UPA00143"/>
<dbReference type="FunFam" id="1.20.1310.10:FF:000004">
    <property type="entry name" value="Cullin 4B"/>
    <property type="match status" value="1"/>
</dbReference>
<dbReference type="SUPFAM" id="SSF75632">
    <property type="entry name" value="Cullin homology domain"/>
    <property type="match status" value="1"/>
</dbReference>
<dbReference type="InterPro" id="IPR016157">
    <property type="entry name" value="Cullin_CS"/>
</dbReference>
<dbReference type="InterPro" id="IPR036390">
    <property type="entry name" value="WH_DNA-bd_sf"/>
</dbReference>
<dbReference type="InterPro" id="IPR045093">
    <property type="entry name" value="Cullin"/>
</dbReference>
<dbReference type="Gene3D" id="1.10.10.10">
    <property type="entry name" value="Winged helix-like DNA-binding domain superfamily/Winged helix DNA-binding domain"/>
    <property type="match status" value="1"/>
</dbReference>
<dbReference type="GO" id="GO:0016567">
    <property type="term" value="P:protein ubiquitination"/>
    <property type="evidence" value="ECO:0007669"/>
    <property type="project" value="UniProtKB-UniPathway"/>
</dbReference>
<feature type="compositionally biased region" description="Low complexity" evidence="8">
    <location>
        <begin position="126"/>
        <end position="144"/>
    </location>
</feature>
<reference evidence="10" key="2">
    <citation type="submission" date="2025-09" db="UniProtKB">
        <authorList>
            <consortium name="Ensembl"/>
        </authorList>
    </citation>
    <scope>IDENTIFICATION</scope>
</reference>
<dbReference type="Gene3D" id="3.30.230.130">
    <property type="entry name" value="Cullin, Chain C, Domain 2"/>
    <property type="match status" value="1"/>
</dbReference>